<evidence type="ECO:0000256" key="1">
    <source>
        <dbReference type="SAM" id="Phobius"/>
    </source>
</evidence>
<dbReference type="HOGENOM" id="CLU_1088284_0_0_2"/>
<dbReference type="RefSeq" id="WP_014736907.1">
    <property type="nucleotide sequence ID" value="NC_017954.1"/>
</dbReference>
<evidence type="ECO:0000259" key="2">
    <source>
        <dbReference type="Pfam" id="PF01478"/>
    </source>
</evidence>
<feature type="transmembrane region" description="Helical" evidence="1">
    <location>
        <begin position="123"/>
        <end position="145"/>
    </location>
</feature>
<accession>I3TD18</accession>
<keyword evidence="1" id="KW-0812">Transmembrane</keyword>
<dbReference type="InParanoid" id="I3TD18"/>
<dbReference type="STRING" id="1184251.TCELL_0231"/>
<organism evidence="4 5">
    <name type="scientific">Thermogladius calderae (strain DSM 22663 / VKM B-2946 / 1633)</name>
    <dbReference type="NCBI Taxonomy" id="1184251"/>
    <lineage>
        <taxon>Archaea</taxon>
        <taxon>Thermoproteota</taxon>
        <taxon>Thermoprotei</taxon>
        <taxon>Desulfurococcales</taxon>
        <taxon>Desulfurococcaceae</taxon>
        <taxon>Thermogladius</taxon>
    </lineage>
</organism>
<feature type="domain" description="Prepilin type IV endopeptidase peptidase" evidence="2">
    <location>
        <begin position="14"/>
        <end position="112"/>
    </location>
</feature>
<dbReference type="AlphaFoldDB" id="I3TD18"/>
<dbReference type="Gene3D" id="1.20.120.1220">
    <property type="match status" value="1"/>
</dbReference>
<feature type="transmembrane region" description="Helical" evidence="1">
    <location>
        <begin position="61"/>
        <end position="82"/>
    </location>
</feature>
<feature type="transmembrane region" description="Helical" evidence="1">
    <location>
        <begin position="232"/>
        <end position="252"/>
    </location>
</feature>
<dbReference type="GO" id="GO:0016020">
    <property type="term" value="C:membrane"/>
    <property type="evidence" value="ECO:0007669"/>
    <property type="project" value="InterPro"/>
</dbReference>
<keyword evidence="5" id="KW-1185">Reference proteome</keyword>
<feature type="domain" description="Preflagellin peptidase C-terminal" evidence="3">
    <location>
        <begin position="163"/>
        <end position="254"/>
    </location>
</feature>
<dbReference type="Pfam" id="PF01478">
    <property type="entry name" value="Peptidase_A24"/>
    <property type="match status" value="1"/>
</dbReference>
<feature type="transmembrane region" description="Helical" evidence="1">
    <location>
        <begin position="6"/>
        <end position="24"/>
    </location>
</feature>
<gene>
    <name evidence="4" type="ordered locus">TCELL_0231</name>
</gene>
<evidence type="ECO:0000313" key="5">
    <source>
        <dbReference type="Proteomes" id="UP000005270"/>
    </source>
</evidence>
<sequence length="255" mass="28738">MIEPSLLAVVEYAITLLFLAPFSVYDYKKRDIPDKLVYLFLAVSAVFCFLNFYLVKDLIPFQAQALYTLVSVVPVPLVLLILTKLELVGLADFYVVTSIAIAYSAPLNYPTLLGGYSVPVPPIVYSVLIYALVLQIAVHYGVLVVRLHGLGFRVPKGFSAWDKVFLVVAGWPLTVSELLEKDYYVPLQEPFETPLGVEWRLKGLTKVEDSELRSRIGEFLERGLVKHDEVVWASYGHPLVVYILFGFIIFLVRGF</sequence>
<proteinExistence type="predicted"/>
<dbReference type="GO" id="GO:0004190">
    <property type="term" value="F:aspartic-type endopeptidase activity"/>
    <property type="evidence" value="ECO:0007669"/>
    <property type="project" value="InterPro"/>
</dbReference>
<dbReference type="OrthoDB" id="18840at2157"/>
<dbReference type="Pfam" id="PF06847">
    <property type="entry name" value="Arc_PepC_II"/>
    <property type="match status" value="1"/>
</dbReference>
<dbReference type="InterPro" id="IPR000045">
    <property type="entry name" value="Prepilin_IV_endopep_pep"/>
</dbReference>
<evidence type="ECO:0000313" key="4">
    <source>
        <dbReference type="EMBL" id="AFK50656.1"/>
    </source>
</evidence>
<evidence type="ECO:0000259" key="3">
    <source>
        <dbReference type="Pfam" id="PF06847"/>
    </source>
</evidence>
<dbReference type="GeneID" id="13012512"/>
<dbReference type="KEGG" id="thg:TCELL_0231"/>
<dbReference type="EMBL" id="CP003531">
    <property type="protein sequence ID" value="AFK50656.1"/>
    <property type="molecule type" value="Genomic_DNA"/>
</dbReference>
<dbReference type="eggNOG" id="arCOG02298">
    <property type="taxonomic scope" value="Archaea"/>
</dbReference>
<dbReference type="Proteomes" id="UP000005270">
    <property type="component" value="Chromosome"/>
</dbReference>
<protein>
    <submittedName>
        <fullName evidence="4">Uncharacterized protein</fullName>
    </submittedName>
</protein>
<feature type="transmembrane region" description="Helical" evidence="1">
    <location>
        <begin position="87"/>
        <end position="103"/>
    </location>
</feature>
<reference evidence="4 5" key="1">
    <citation type="journal article" date="2012" name="J. Bacteriol.">
        <title>Complete genome sequence of the hyperthermophilic cellulolytic Crenarchaeon 'Thermogladius cellulolyticus' 1633.</title>
        <authorList>
            <person name="Mardanov A.V."/>
            <person name="Kochetkova T.V."/>
            <person name="Beletsky A.V."/>
            <person name="Bonch-Osmolovskaya E.A."/>
            <person name="Ravin N.V."/>
            <person name="Skryabin K.G."/>
        </authorList>
    </citation>
    <scope>NUCLEOTIDE SEQUENCE [LARGE SCALE GENOMIC DNA]</scope>
    <source>
        <strain evidence="5">DSM 22663 / VKM B-2946 / 1633</strain>
    </source>
</reference>
<dbReference type="InterPro" id="IPR009655">
    <property type="entry name" value="Preflagellin_peptidase_C"/>
</dbReference>
<feature type="transmembrane region" description="Helical" evidence="1">
    <location>
        <begin position="36"/>
        <end position="55"/>
    </location>
</feature>
<name>I3TD18_THEC1</name>
<keyword evidence="1" id="KW-0472">Membrane</keyword>
<keyword evidence="1" id="KW-1133">Transmembrane helix</keyword>